<dbReference type="EMBL" id="JAMOIM010000003">
    <property type="protein sequence ID" value="MCW6507752.1"/>
    <property type="molecule type" value="Genomic_DNA"/>
</dbReference>
<evidence type="ECO:0000313" key="1">
    <source>
        <dbReference type="EMBL" id="MCW6507752.1"/>
    </source>
</evidence>
<keyword evidence="2" id="KW-1185">Reference proteome</keyword>
<dbReference type="RefSeq" id="WP_282584111.1">
    <property type="nucleotide sequence ID" value="NZ_JAMOIM010000003.1"/>
</dbReference>
<name>A0AA41Z1W3_9HYPH</name>
<dbReference type="AlphaFoldDB" id="A0AA41Z1W3"/>
<evidence type="ECO:0000313" key="2">
    <source>
        <dbReference type="Proteomes" id="UP001165667"/>
    </source>
</evidence>
<sequence>MHDAAKAARTATSIAPLYRTDRFYHEYGTTKIGTEAAQSGVDIHVVKSDGQEAGR</sequence>
<proteinExistence type="predicted"/>
<accession>A0AA41Z1W3</accession>
<organism evidence="1 2">
    <name type="scientific">Lichenifustis flavocetrariae</name>
    <dbReference type="NCBI Taxonomy" id="2949735"/>
    <lineage>
        <taxon>Bacteria</taxon>
        <taxon>Pseudomonadati</taxon>
        <taxon>Pseudomonadota</taxon>
        <taxon>Alphaproteobacteria</taxon>
        <taxon>Hyphomicrobiales</taxon>
        <taxon>Lichenihabitantaceae</taxon>
        <taxon>Lichenifustis</taxon>
    </lineage>
</organism>
<comment type="caution">
    <text evidence="1">The sequence shown here is derived from an EMBL/GenBank/DDBJ whole genome shotgun (WGS) entry which is preliminary data.</text>
</comment>
<protein>
    <submittedName>
        <fullName evidence="1">Uncharacterized protein</fullName>
    </submittedName>
</protein>
<reference evidence="1" key="1">
    <citation type="submission" date="2022-05" db="EMBL/GenBank/DDBJ databases">
        <authorList>
            <person name="Pankratov T."/>
        </authorList>
    </citation>
    <scope>NUCLEOTIDE SEQUENCE</scope>
    <source>
        <strain evidence="1">BP6-180914</strain>
    </source>
</reference>
<gene>
    <name evidence="1" type="ORF">M8523_06915</name>
</gene>
<dbReference type="Proteomes" id="UP001165667">
    <property type="component" value="Unassembled WGS sequence"/>
</dbReference>